<sequence>MKKILIADDAEFNRDILKEIFSEQYEIFEAGDGEEAVRCIRENFESLSLIFLDLMMPKMSGLDVLEIMKDEGYLDLIPVIIITGEATVDTDAAAYDYGVADIIYKPFARRVITRRALNIIELYERRKNLELQLDETTSELLASRKKLAENNEFLVNALSSVVEFRSLESGIHINRVKEFTDVLLHTWAALHSDFDYKELDIRQMVNASALHDIGKISIPDEILLKPGRLTLEEFAIMKEHTTKGCEILEKFKQEDSDFYQYCYDICRYHHERYDGKGYPDHLKGDEIPVWAQVVSIADVFDALISPRCYKVPYAIPKAVDMIFNGECGTFSPKLLECFESAKFKLIEIAERD</sequence>
<dbReference type="CDD" id="cd00156">
    <property type="entry name" value="REC"/>
    <property type="match status" value="1"/>
</dbReference>
<feature type="modified residue" description="4-aspartylphosphate" evidence="1">
    <location>
        <position position="53"/>
    </location>
</feature>
<dbReference type="PANTHER" id="PTHR45228:SF1">
    <property type="entry name" value="CYCLIC DI-GMP PHOSPHODIESTERASE TM_0186"/>
    <property type="match status" value="1"/>
</dbReference>
<dbReference type="EMBL" id="VUNR01000004">
    <property type="protein sequence ID" value="MSU08005.1"/>
    <property type="molecule type" value="Genomic_DNA"/>
</dbReference>
<feature type="domain" description="HD-GYP" evidence="4">
    <location>
        <begin position="147"/>
        <end position="352"/>
    </location>
</feature>
<dbReference type="GO" id="GO:0000160">
    <property type="term" value="P:phosphorelay signal transduction system"/>
    <property type="evidence" value="ECO:0007669"/>
    <property type="project" value="InterPro"/>
</dbReference>
<evidence type="ECO:0000256" key="1">
    <source>
        <dbReference type="PROSITE-ProRule" id="PRU00169"/>
    </source>
</evidence>
<evidence type="ECO:0000259" key="3">
    <source>
        <dbReference type="PROSITE" id="PS50110"/>
    </source>
</evidence>
<evidence type="ECO:0000256" key="2">
    <source>
        <dbReference type="SAM" id="Coils"/>
    </source>
</evidence>
<dbReference type="CDD" id="cd00077">
    <property type="entry name" value="HDc"/>
    <property type="match status" value="1"/>
</dbReference>
<dbReference type="InterPro" id="IPR003607">
    <property type="entry name" value="HD/PDEase_dom"/>
</dbReference>
<keyword evidence="1" id="KW-0597">Phosphoprotein</keyword>
<dbReference type="InterPro" id="IPR052020">
    <property type="entry name" value="Cyclic_di-GMP/3'3'-cGAMP_PDE"/>
</dbReference>
<dbReference type="GeneID" id="96777919"/>
<dbReference type="SMART" id="SM00448">
    <property type="entry name" value="REC"/>
    <property type="match status" value="1"/>
</dbReference>
<dbReference type="InterPro" id="IPR001789">
    <property type="entry name" value="Sig_transdc_resp-reg_receiver"/>
</dbReference>
<dbReference type="InterPro" id="IPR037522">
    <property type="entry name" value="HD_GYP_dom"/>
</dbReference>
<accession>A0A6I2UDU7</accession>
<dbReference type="Pfam" id="PF00072">
    <property type="entry name" value="Response_reg"/>
    <property type="match status" value="1"/>
</dbReference>
<feature type="domain" description="Response regulatory" evidence="3">
    <location>
        <begin position="3"/>
        <end position="120"/>
    </location>
</feature>
<dbReference type="PANTHER" id="PTHR45228">
    <property type="entry name" value="CYCLIC DI-GMP PHOSPHODIESTERASE TM_0186-RELATED"/>
    <property type="match status" value="1"/>
</dbReference>
<name>A0A6I2UDU7_9FIRM</name>
<keyword evidence="2" id="KW-0175">Coiled coil</keyword>
<dbReference type="Proteomes" id="UP000433181">
    <property type="component" value="Unassembled WGS sequence"/>
</dbReference>
<dbReference type="InterPro" id="IPR011006">
    <property type="entry name" value="CheY-like_superfamily"/>
</dbReference>
<feature type="coiled-coil region" evidence="2">
    <location>
        <begin position="119"/>
        <end position="146"/>
    </location>
</feature>
<proteinExistence type="predicted"/>
<reference evidence="5 6" key="1">
    <citation type="submission" date="2019-08" db="EMBL/GenBank/DDBJ databases">
        <title>In-depth cultivation of the pig gut microbiome towards novel bacterial diversity and tailored functional studies.</title>
        <authorList>
            <person name="Wylensek D."/>
            <person name="Hitch T.C.A."/>
            <person name="Clavel T."/>
        </authorList>
    </citation>
    <scope>NUCLEOTIDE SEQUENCE [LARGE SCALE GENOMIC DNA]</scope>
    <source>
        <strain evidence="5 6">WCA-693-APC-5D-A</strain>
    </source>
</reference>
<keyword evidence="6" id="KW-1185">Reference proteome</keyword>
<dbReference type="Gene3D" id="1.10.3210.10">
    <property type="entry name" value="Hypothetical protein af1432"/>
    <property type="match status" value="1"/>
</dbReference>
<dbReference type="PROSITE" id="PS51832">
    <property type="entry name" value="HD_GYP"/>
    <property type="match status" value="1"/>
</dbReference>
<dbReference type="RefSeq" id="WP_154406110.1">
    <property type="nucleotide sequence ID" value="NZ_VUNR01000004.1"/>
</dbReference>
<gene>
    <name evidence="5" type="ORF">FYJ84_03240</name>
</gene>
<dbReference type="Gene3D" id="3.40.50.2300">
    <property type="match status" value="1"/>
</dbReference>
<dbReference type="PROSITE" id="PS50110">
    <property type="entry name" value="RESPONSE_REGULATORY"/>
    <property type="match status" value="1"/>
</dbReference>
<dbReference type="Pfam" id="PF13487">
    <property type="entry name" value="HD_5"/>
    <property type="match status" value="1"/>
</dbReference>
<evidence type="ECO:0000313" key="5">
    <source>
        <dbReference type="EMBL" id="MSU08005.1"/>
    </source>
</evidence>
<evidence type="ECO:0000259" key="4">
    <source>
        <dbReference type="PROSITE" id="PS51832"/>
    </source>
</evidence>
<evidence type="ECO:0000313" key="6">
    <source>
        <dbReference type="Proteomes" id="UP000433181"/>
    </source>
</evidence>
<organism evidence="5 6">
    <name type="scientific">Anaerovibrio slackiae</name>
    <dbReference type="NCBI Taxonomy" id="2652309"/>
    <lineage>
        <taxon>Bacteria</taxon>
        <taxon>Bacillati</taxon>
        <taxon>Bacillota</taxon>
        <taxon>Negativicutes</taxon>
        <taxon>Selenomonadales</taxon>
        <taxon>Selenomonadaceae</taxon>
        <taxon>Anaerovibrio</taxon>
    </lineage>
</organism>
<dbReference type="AlphaFoldDB" id="A0A6I2UDU7"/>
<comment type="caution">
    <text evidence="5">The sequence shown here is derived from an EMBL/GenBank/DDBJ whole genome shotgun (WGS) entry which is preliminary data.</text>
</comment>
<dbReference type="SUPFAM" id="SSF52172">
    <property type="entry name" value="CheY-like"/>
    <property type="match status" value="1"/>
</dbReference>
<protein>
    <submittedName>
        <fullName evidence="5">Response regulator</fullName>
    </submittedName>
</protein>
<dbReference type="SUPFAM" id="SSF109604">
    <property type="entry name" value="HD-domain/PDEase-like"/>
    <property type="match status" value="1"/>
</dbReference>